<dbReference type="InterPro" id="IPR029026">
    <property type="entry name" value="tRNA_m1G_MTases_N"/>
</dbReference>
<dbReference type="GO" id="GO:0032259">
    <property type="term" value="P:methylation"/>
    <property type="evidence" value="ECO:0007669"/>
    <property type="project" value="UniProtKB-KW"/>
</dbReference>
<evidence type="ECO:0000256" key="1">
    <source>
        <dbReference type="ARBA" id="ARBA00022603"/>
    </source>
</evidence>
<evidence type="ECO:0000256" key="2">
    <source>
        <dbReference type="ARBA" id="ARBA00022679"/>
    </source>
</evidence>
<feature type="domain" description="tRNA/rRNA methyltransferase SpoU type" evidence="3">
    <location>
        <begin position="134"/>
        <end position="270"/>
    </location>
</feature>
<reference evidence="4 5" key="1">
    <citation type="submission" date="2023-12" db="EMBL/GenBank/DDBJ databases">
        <title>Description of Novel Strain Fulvimarina sp. 2208YS6-2-32 isolated from Uroteuthis (Photololigo) edulis.</title>
        <authorList>
            <person name="Park J.-S."/>
        </authorList>
    </citation>
    <scope>NUCLEOTIDE SEQUENCE [LARGE SCALE GENOMIC DNA]</scope>
    <source>
        <strain evidence="4 5">2208YS6-2-32</strain>
    </source>
</reference>
<comment type="caution">
    <text evidence="4">The sequence shown here is derived from an EMBL/GenBank/DDBJ whole genome shotgun (WGS) entry which is preliminary data.</text>
</comment>
<proteinExistence type="predicted"/>
<dbReference type="GO" id="GO:0008168">
    <property type="term" value="F:methyltransferase activity"/>
    <property type="evidence" value="ECO:0007669"/>
    <property type="project" value="UniProtKB-KW"/>
</dbReference>
<sequence length="277" mass="29035">MASAIAPEPAHRFVPIDDPDDPRIAVFRDIRERDLTGRNGFIAEGTVVLDQLALSRRFRPTALLVLQNRLAGLAGRLAKLPHDCPVYVAGRDIVDAVAGFPMHRGVLAHGEDTGGATTREAAISAAFAQGAPILAAIGIANHDNIGALFRNARAFGVGGLLLDETSCHPLYRKALRVSVGTVLTQGWHRGGTAGEILAAVIAAGYRPIALTPGGTMRIEDLGGGRPCALFVGAEGTGLPAELLERMDGLRIAMDPSVDSLNVATSAAIVLSRLYASR</sequence>
<keyword evidence="1 4" id="KW-0489">Methyltransferase</keyword>
<dbReference type="SUPFAM" id="SSF75217">
    <property type="entry name" value="alpha/beta knot"/>
    <property type="match status" value="1"/>
</dbReference>
<dbReference type="InterPro" id="IPR051259">
    <property type="entry name" value="rRNA_Methyltransferase"/>
</dbReference>
<name>A0ABU5I725_9HYPH</name>
<keyword evidence="2" id="KW-0808">Transferase</keyword>
<evidence type="ECO:0000313" key="5">
    <source>
        <dbReference type="Proteomes" id="UP001294412"/>
    </source>
</evidence>
<dbReference type="CDD" id="cd18095">
    <property type="entry name" value="SpoU-like_rRNA-MTase"/>
    <property type="match status" value="1"/>
</dbReference>
<dbReference type="PANTHER" id="PTHR43191">
    <property type="entry name" value="RRNA METHYLTRANSFERASE 3"/>
    <property type="match status" value="1"/>
</dbReference>
<dbReference type="Pfam" id="PF00588">
    <property type="entry name" value="SpoU_methylase"/>
    <property type="match status" value="1"/>
</dbReference>
<dbReference type="SUPFAM" id="SSF55315">
    <property type="entry name" value="L30e-like"/>
    <property type="match status" value="1"/>
</dbReference>
<dbReference type="RefSeq" id="WP_322187473.1">
    <property type="nucleotide sequence ID" value="NZ_JAXLPB010000004.1"/>
</dbReference>
<dbReference type="PANTHER" id="PTHR43191:SF12">
    <property type="entry name" value="RRNA METHYLASE"/>
    <property type="match status" value="1"/>
</dbReference>
<accession>A0ABU5I725</accession>
<dbReference type="InterPro" id="IPR001537">
    <property type="entry name" value="SpoU_MeTrfase"/>
</dbReference>
<dbReference type="Gene3D" id="3.40.1280.10">
    <property type="match status" value="1"/>
</dbReference>
<organism evidence="4 5">
    <name type="scientific">Fulvimarina uroteuthidis</name>
    <dbReference type="NCBI Taxonomy" id="3098149"/>
    <lineage>
        <taxon>Bacteria</taxon>
        <taxon>Pseudomonadati</taxon>
        <taxon>Pseudomonadota</taxon>
        <taxon>Alphaproteobacteria</taxon>
        <taxon>Hyphomicrobiales</taxon>
        <taxon>Aurantimonadaceae</taxon>
        <taxon>Fulvimarina</taxon>
    </lineage>
</organism>
<dbReference type="InterPro" id="IPR029064">
    <property type="entry name" value="Ribosomal_eL30-like_sf"/>
</dbReference>
<dbReference type="EMBL" id="JAXLPB010000004">
    <property type="protein sequence ID" value="MDY8109941.1"/>
    <property type="molecule type" value="Genomic_DNA"/>
</dbReference>
<evidence type="ECO:0000313" key="4">
    <source>
        <dbReference type="EMBL" id="MDY8109941.1"/>
    </source>
</evidence>
<gene>
    <name evidence="4" type="ORF">U0C82_12410</name>
</gene>
<keyword evidence="5" id="KW-1185">Reference proteome</keyword>
<dbReference type="InterPro" id="IPR029028">
    <property type="entry name" value="Alpha/beta_knot_MTases"/>
</dbReference>
<evidence type="ECO:0000259" key="3">
    <source>
        <dbReference type="Pfam" id="PF00588"/>
    </source>
</evidence>
<dbReference type="Proteomes" id="UP001294412">
    <property type="component" value="Unassembled WGS sequence"/>
</dbReference>
<protein>
    <submittedName>
        <fullName evidence="4">RNA methyltransferase</fullName>
    </submittedName>
</protein>